<dbReference type="Proteomes" id="UP000292702">
    <property type="component" value="Unassembled WGS sequence"/>
</dbReference>
<dbReference type="EMBL" id="RWJN01000563">
    <property type="protein sequence ID" value="TCD60655.1"/>
    <property type="molecule type" value="Genomic_DNA"/>
</dbReference>
<evidence type="ECO:0000259" key="1">
    <source>
        <dbReference type="Pfam" id="PF03625"/>
    </source>
</evidence>
<comment type="caution">
    <text evidence="2">The sequence shown here is derived from an EMBL/GenBank/DDBJ whole genome shotgun (WGS) entry which is preliminary data.</text>
</comment>
<proteinExistence type="predicted"/>
<keyword evidence="3" id="KW-1185">Reference proteome</keyword>
<dbReference type="InterPro" id="IPR005180">
    <property type="entry name" value="DUF302"/>
</dbReference>
<dbReference type="CDD" id="cd14797">
    <property type="entry name" value="DUF302"/>
    <property type="match status" value="1"/>
</dbReference>
<name>A0A4R0R6Q9_9APHY</name>
<dbReference type="SUPFAM" id="SSF103247">
    <property type="entry name" value="TT1751-like"/>
    <property type="match status" value="1"/>
</dbReference>
<dbReference type="Gene3D" id="3.30.310.70">
    <property type="entry name" value="TT1751-like domain"/>
    <property type="match status" value="1"/>
</dbReference>
<feature type="domain" description="DUF302" evidence="1">
    <location>
        <begin position="91"/>
        <end position="134"/>
    </location>
</feature>
<accession>A0A4R0R6Q9</accession>
<organism evidence="2 3">
    <name type="scientific">Steccherinum ochraceum</name>
    <dbReference type="NCBI Taxonomy" id="92696"/>
    <lineage>
        <taxon>Eukaryota</taxon>
        <taxon>Fungi</taxon>
        <taxon>Dikarya</taxon>
        <taxon>Basidiomycota</taxon>
        <taxon>Agaricomycotina</taxon>
        <taxon>Agaricomycetes</taxon>
        <taxon>Polyporales</taxon>
        <taxon>Steccherinaceae</taxon>
        <taxon>Steccherinum</taxon>
    </lineage>
</organism>
<evidence type="ECO:0000313" key="2">
    <source>
        <dbReference type="EMBL" id="TCD60655.1"/>
    </source>
</evidence>
<evidence type="ECO:0000313" key="3">
    <source>
        <dbReference type="Proteomes" id="UP000292702"/>
    </source>
</evidence>
<protein>
    <recommendedName>
        <fullName evidence="1">DUF302 domain-containing protein</fullName>
    </recommendedName>
</protein>
<gene>
    <name evidence="2" type="ORF">EIP91_009730</name>
</gene>
<dbReference type="OrthoDB" id="5190258at2759"/>
<reference evidence="2 3" key="1">
    <citation type="submission" date="2018-11" db="EMBL/GenBank/DDBJ databases">
        <title>Genome assembly of Steccherinum ochraceum LE-BIN_3174, the white-rot fungus of the Steccherinaceae family (The Residual Polyporoid clade, Polyporales, Basidiomycota).</title>
        <authorList>
            <person name="Fedorova T.V."/>
            <person name="Glazunova O.A."/>
            <person name="Landesman E.O."/>
            <person name="Moiseenko K.V."/>
            <person name="Psurtseva N.V."/>
            <person name="Savinova O.S."/>
            <person name="Shakhova N.V."/>
            <person name="Tyazhelova T.V."/>
            <person name="Vasina D.V."/>
        </authorList>
    </citation>
    <scope>NUCLEOTIDE SEQUENCE [LARGE SCALE GENOMIC DNA]</scope>
    <source>
        <strain evidence="2 3">LE-BIN_3174</strain>
    </source>
</reference>
<dbReference type="InterPro" id="IPR035923">
    <property type="entry name" value="TT1751-like_sf"/>
</dbReference>
<dbReference type="Pfam" id="PF03625">
    <property type="entry name" value="DUF302"/>
    <property type="match status" value="1"/>
</dbReference>
<sequence>MSTQVSKTVVPFTAERVTLSSTKPAKDVLAALDAEVRNDKDNNVVQMIFSARNKDQLEQGMSNLTDGKRDFISFLALSHSEWLTTYFGGQRKFLEAHVYTIGNPLIAQTMLQHDLTAGLHVPPKLLVLELEGGKGTSILYDLPSSVILAGKEDADLKKAAGKLDEKFEDMVRKVLG</sequence>
<dbReference type="AlphaFoldDB" id="A0A4R0R6Q9"/>